<dbReference type="NCBIfam" id="TIGR00147">
    <property type="entry name" value="YegS/Rv2252/BmrU family lipid kinase"/>
    <property type="match status" value="1"/>
</dbReference>
<dbReference type="PANTHER" id="PTHR12358">
    <property type="entry name" value="SPHINGOSINE KINASE"/>
    <property type="match status" value="1"/>
</dbReference>
<protein>
    <recommendedName>
        <fullName evidence="11">Probable lipid kinase YegS-like</fullName>
        <ecNumber evidence="11">2.7.1.-</ecNumber>
    </recommendedName>
</protein>
<feature type="binding site" evidence="11">
    <location>
        <position position="252"/>
    </location>
    <ligand>
        <name>Mg(2+)</name>
        <dbReference type="ChEBI" id="CHEBI:18420"/>
    </ligand>
</feature>
<sequence>MLDKLKSRRRTHPNVVVCSRRIQHCGLIPREHRMESTVSPLPTSFLILNGKSAGSELVRTAVNKFRLDGYAIEVRVTWEFGDAERYVAEAVRLGVDTVIAGGGDGTINEIAAALVQLPAEKRPPLGLLPLGTANDFANSCAIPEDTEKALLLAMVGKSAAIDMACVNHQRYFINMATGGFGTRITSETPEKLKSALGGASYFIHGLLRMDQLRADNCEISGPDFHWQGDALVIGIGNGRQAGGGQALCPNALINDGLLQLCVISAEEWLPTLLNSLSNDEDNPHIIAASLPWLDISAPHDVTFNLDGEPLKGKNFHIDIMPAALSCRLPPQCPLLE</sequence>
<gene>
    <name evidence="13" type="ORF">EDC52_11423</name>
</gene>
<evidence type="ECO:0000256" key="3">
    <source>
        <dbReference type="ARBA" id="ARBA00022723"/>
    </source>
</evidence>
<reference evidence="13 14" key="1">
    <citation type="submission" date="2019-03" db="EMBL/GenBank/DDBJ databases">
        <title>Genomic Encyclopedia of Type Strains, Phase IV (KMG-IV): sequencing the most valuable type-strain genomes for metagenomic binning, comparative biology and taxonomic classification.</title>
        <authorList>
            <person name="Goeker M."/>
        </authorList>
    </citation>
    <scope>NUCLEOTIDE SEQUENCE [LARGE SCALE GENOMIC DNA]</scope>
    <source>
        <strain evidence="13 14">DSM 19580</strain>
    </source>
</reference>
<dbReference type="Gene3D" id="3.40.50.10330">
    <property type="entry name" value="Probable inorganic polyphosphate/atp-NAD kinase, domain 1"/>
    <property type="match status" value="1"/>
</dbReference>
<name>A0A4R3YHV0_9GAMM</name>
<dbReference type="Proteomes" id="UP000295719">
    <property type="component" value="Unassembled WGS sequence"/>
</dbReference>
<evidence type="ECO:0000313" key="14">
    <source>
        <dbReference type="Proteomes" id="UP000295719"/>
    </source>
</evidence>
<keyword evidence="10 11" id="KW-1208">Phospholipid metabolism</keyword>
<evidence type="ECO:0000256" key="5">
    <source>
        <dbReference type="ARBA" id="ARBA00022777"/>
    </source>
</evidence>
<dbReference type="Pfam" id="PF19279">
    <property type="entry name" value="YegS_C"/>
    <property type="match status" value="1"/>
</dbReference>
<dbReference type="SUPFAM" id="SSF111331">
    <property type="entry name" value="NAD kinase/diacylglycerol kinase-like"/>
    <property type="match status" value="1"/>
</dbReference>
<keyword evidence="8 11" id="KW-0443">Lipid metabolism</keyword>
<proteinExistence type="inferred from homology"/>
<dbReference type="InterPro" id="IPR050187">
    <property type="entry name" value="Lipid_Phosphate_FormReg"/>
</dbReference>
<dbReference type="InterPro" id="IPR017438">
    <property type="entry name" value="ATP-NAD_kinase_N"/>
</dbReference>
<dbReference type="InterPro" id="IPR045540">
    <property type="entry name" value="YegS/DAGK_C"/>
</dbReference>
<dbReference type="GO" id="GO:0001727">
    <property type="term" value="F:lipid kinase activity"/>
    <property type="evidence" value="ECO:0007669"/>
    <property type="project" value="UniProtKB-UniRule"/>
</dbReference>
<dbReference type="GO" id="GO:0008654">
    <property type="term" value="P:phospholipid biosynthetic process"/>
    <property type="evidence" value="ECO:0007669"/>
    <property type="project" value="UniProtKB-UniRule"/>
</dbReference>
<dbReference type="NCBIfam" id="TIGR03702">
    <property type="entry name" value="lip_kinase_YegS"/>
    <property type="match status" value="1"/>
</dbReference>
<feature type="binding site" evidence="11">
    <location>
        <position position="77"/>
    </location>
    <ligand>
        <name>ATP</name>
        <dbReference type="ChEBI" id="CHEBI:30616"/>
    </ligand>
</feature>
<keyword evidence="11" id="KW-0963">Cytoplasm</keyword>
<comment type="caution">
    <text evidence="13">The sequence shown here is derived from an EMBL/GenBank/DDBJ whole genome shotgun (WGS) entry which is preliminary data.</text>
</comment>
<comment type="function">
    <text evidence="11">Probably phosphorylates lipids; the in vivo substrate is unknown.</text>
</comment>
<dbReference type="InterPro" id="IPR016064">
    <property type="entry name" value="NAD/diacylglycerol_kinase_sf"/>
</dbReference>
<evidence type="ECO:0000313" key="13">
    <source>
        <dbReference type="EMBL" id="TCV91917.1"/>
    </source>
</evidence>
<evidence type="ECO:0000256" key="9">
    <source>
        <dbReference type="ARBA" id="ARBA00023209"/>
    </source>
</evidence>
<keyword evidence="9 11" id="KW-0594">Phospholipid biosynthesis</keyword>
<keyword evidence="5 11" id="KW-0418">Kinase</keyword>
<evidence type="ECO:0000256" key="10">
    <source>
        <dbReference type="ARBA" id="ARBA00023264"/>
    </source>
</evidence>
<dbReference type="HAMAP" id="MF_01377">
    <property type="entry name" value="YegS"/>
    <property type="match status" value="1"/>
</dbReference>
<keyword evidence="7 11" id="KW-0460">Magnesium</keyword>
<evidence type="ECO:0000256" key="11">
    <source>
        <dbReference type="HAMAP-Rule" id="MF_01377"/>
    </source>
</evidence>
<evidence type="ECO:0000259" key="12">
    <source>
        <dbReference type="PROSITE" id="PS50146"/>
    </source>
</evidence>
<feature type="binding site" evidence="11">
    <location>
        <position position="255"/>
    </location>
    <ligand>
        <name>Mg(2+)</name>
        <dbReference type="ChEBI" id="CHEBI:18420"/>
    </ligand>
</feature>
<dbReference type="PROSITE" id="PS50146">
    <property type="entry name" value="DAGK"/>
    <property type="match status" value="1"/>
</dbReference>
<dbReference type="GO" id="GO:0005524">
    <property type="term" value="F:ATP binding"/>
    <property type="evidence" value="ECO:0007669"/>
    <property type="project" value="UniProtKB-UniRule"/>
</dbReference>
<keyword evidence="4 11" id="KW-0547">Nucleotide-binding</keyword>
<feature type="binding site" evidence="11">
    <location>
        <begin position="103"/>
        <end position="109"/>
    </location>
    <ligand>
        <name>ATP</name>
        <dbReference type="ChEBI" id="CHEBI:30616"/>
    </ligand>
</feature>
<evidence type="ECO:0000256" key="6">
    <source>
        <dbReference type="ARBA" id="ARBA00022840"/>
    </source>
</evidence>
<organism evidence="13 14">
    <name type="scientific">Biostraticola tofi</name>
    <dbReference type="NCBI Taxonomy" id="466109"/>
    <lineage>
        <taxon>Bacteria</taxon>
        <taxon>Pseudomonadati</taxon>
        <taxon>Pseudomonadota</taxon>
        <taxon>Gammaproteobacteria</taxon>
        <taxon>Enterobacterales</taxon>
        <taxon>Bruguierivoracaceae</taxon>
        <taxon>Biostraticola</taxon>
    </lineage>
</organism>
<comment type="cofactor">
    <cofactor evidence="11">
        <name>Mg(2+)</name>
        <dbReference type="ChEBI" id="CHEBI:18420"/>
    </cofactor>
    <cofactor evidence="11">
        <name>Ca(2+)</name>
        <dbReference type="ChEBI" id="CHEBI:29108"/>
    </cofactor>
    <text evidence="11">Binds 1 Mg(2+) ion per subunit. Ca(2+) may be able to substitute.</text>
</comment>
<keyword evidence="14" id="KW-1185">Reference proteome</keyword>
<feature type="domain" description="DAGKc" evidence="12">
    <location>
        <begin position="39"/>
        <end position="171"/>
    </location>
</feature>
<evidence type="ECO:0000256" key="8">
    <source>
        <dbReference type="ARBA" id="ARBA00023098"/>
    </source>
</evidence>
<keyword evidence="1 11" id="KW-0444">Lipid biosynthesis</keyword>
<feature type="binding site" evidence="11">
    <location>
        <position position="257"/>
    </location>
    <ligand>
        <name>Mg(2+)</name>
        <dbReference type="ChEBI" id="CHEBI:18420"/>
    </ligand>
</feature>
<evidence type="ECO:0000256" key="1">
    <source>
        <dbReference type="ARBA" id="ARBA00022516"/>
    </source>
</evidence>
<dbReference type="InterPro" id="IPR005218">
    <property type="entry name" value="Diacylglycerol/lipid_kinase"/>
</dbReference>
<dbReference type="GO" id="GO:0000287">
    <property type="term" value="F:magnesium ion binding"/>
    <property type="evidence" value="ECO:0007669"/>
    <property type="project" value="UniProtKB-UniRule"/>
</dbReference>
<keyword evidence="3 11" id="KW-0479">Metal-binding</keyword>
<comment type="subcellular location">
    <subcellularLocation>
        <location evidence="11">Cytoplasm</location>
    </subcellularLocation>
</comment>
<dbReference type="EMBL" id="SMCR01000014">
    <property type="protein sequence ID" value="TCV91917.1"/>
    <property type="molecule type" value="Genomic_DNA"/>
</dbReference>
<dbReference type="EC" id="2.7.1.-" evidence="11"/>
<dbReference type="SMART" id="SM00046">
    <property type="entry name" value="DAGKc"/>
    <property type="match status" value="1"/>
</dbReference>
<dbReference type="PANTHER" id="PTHR12358:SF106">
    <property type="entry name" value="LIPID KINASE YEGS"/>
    <property type="match status" value="1"/>
</dbReference>
<evidence type="ECO:0000256" key="7">
    <source>
        <dbReference type="ARBA" id="ARBA00022842"/>
    </source>
</evidence>
<dbReference type="GO" id="GO:0005886">
    <property type="term" value="C:plasma membrane"/>
    <property type="evidence" value="ECO:0007669"/>
    <property type="project" value="TreeGrafter"/>
</dbReference>
<keyword evidence="6 11" id="KW-0067">ATP-binding</keyword>
<accession>A0A4R3YHV0</accession>
<dbReference type="Pfam" id="PF00781">
    <property type="entry name" value="DAGK_cat"/>
    <property type="match status" value="1"/>
</dbReference>
<comment type="similarity">
    <text evidence="11">Belongs to the diacylglycerol/lipid kinase family. YegS lipid kinase subfamily.</text>
</comment>
<dbReference type="InterPro" id="IPR001206">
    <property type="entry name" value="Diacylglycerol_kinase_cat_dom"/>
</dbReference>
<feature type="binding site" evidence="11">
    <location>
        <position position="132"/>
    </location>
    <ligand>
        <name>ATP</name>
        <dbReference type="ChEBI" id="CHEBI:30616"/>
    </ligand>
</feature>
<dbReference type="InterPro" id="IPR022433">
    <property type="entry name" value="Lip_kinase_YegS"/>
</dbReference>
<dbReference type="AlphaFoldDB" id="A0A4R3YHV0"/>
<keyword evidence="2 11" id="KW-0808">Transferase</keyword>
<dbReference type="Gene3D" id="2.60.200.40">
    <property type="match status" value="1"/>
</dbReference>
<feature type="active site" description="Proton acceptor" evidence="11">
    <location>
        <position position="308"/>
    </location>
</feature>
<dbReference type="GO" id="GO:0005737">
    <property type="term" value="C:cytoplasm"/>
    <property type="evidence" value="ECO:0007669"/>
    <property type="project" value="UniProtKB-SubCell"/>
</dbReference>
<dbReference type="NCBIfam" id="NF009602">
    <property type="entry name" value="PRK13054.1"/>
    <property type="match status" value="1"/>
</dbReference>
<evidence type="ECO:0000256" key="2">
    <source>
        <dbReference type="ARBA" id="ARBA00022679"/>
    </source>
</evidence>
<evidence type="ECO:0000256" key="4">
    <source>
        <dbReference type="ARBA" id="ARBA00022741"/>
    </source>
</evidence>